<organism evidence="13 14">
    <name type="scientific">Verticillium longisporum</name>
    <name type="common">Verticillium dahliae var. longisporum</name>
    <dbReference type="NCBI Taxonomy" id="100787"/>
    <lineage>
        <taxon>Eukaryota</taxon>
        <taxon>Fungi</taxon>
        <taxon>Dikarya</taxon>
        <taxon>Ascomycota</taxon>
        <taxon>Pezizomycotina</taxon>
        <taxon>Sordariomycetes</taxon>
        <taxon>Hypocreomycetidae</taxon>
        <taxon>Glomerellales</taxon>
        <taxon>Plectosphaerellaceae</taxon>
        <taxon>Verticillium</taxon>
    </lineage>
</organism>
<comment type="catalytic activity">
    <reaction evidence="10">
        <text>dihydroxyacetone + ATP = dihydroxyacetone phosphate + ADP + H(+)</text>
        <dbReference type="Rhea" id="RHEA:15773"/>
        <dbReference type="ChEBI" id="CHEBI:15378"/>
        <dbReference type="ChEBI" id="CHEBI:16016"/>
        <dbReference type="ChEBI" id="CHEBI:30616"/>
        <dbReference type="ChEBI" id="CHEBI:57642"/>
        <dbReference type="ChEBI" id="CHEBI:456216"/>
        <dbReference type="EC" id="2.7.1.29"/>
    </reaction>
</comment>
<comment type="catalytic activity">
    <reaction evidence="9">
        <text>D-glyceraldehyde + ATP = D-glyceraldehyde 3-phosphate + ADP + H(+)</text>
        <dbReference type="Rhea" id="RHEA:13941"/>
        <dbReference type="ChEBI" id="CHEBI:15378"/>
        <dbReference type="ChEBI" id="CHEBI:17378"/>
        <dbReference type="ChEBI" id="CHEBI:30616"/>
        <dbReference type="ChEBI" id="CHEBI:59776"/>
        <dbReference type="ChEBI" id="CHEBI:456216"/>
        <dbReference type="EC" id="2.7.1.28"/>
    </reaction>
</comment>
<dbReference type="SMART" id="SM01120">
    <property type="entry name" value="Dak2"/>
    <property type="match status" value="1"/>
</dbReference>
<dbReference type="PANTHER" id="PTHR28629:SF14">
    <property type="entry name" value="DIHYDROXYACETONE KINASE 1"/>
    <property type="match status" value="1"/>
</dbReference>
<keyword evidence="4" id="KW-0808">Transferase</keyword>
<dbReference type="Proteomes" id="UP000045706">
    <property type="component" value="Unassembled WGS sequence"/>
</dbReference>
<dbReference type="SUPFAM" id="SSF101473">
    <property type="entry name" value="DhaL-like"/>
    <property type="match status" value="1"/>
</dbReference>
<evidence type="ECO:0000256" key="10">
    <source>
        <dbReference type="ARBA" id="ARBA00048898"/>
    </source>
</evidence>
<dbReference type="FunFam" id="3.40.50.10440:FF:000002">
    <property type="entry name" value="Dihydroxyacetone kinase"/>
    <property type="match status" value="1"/>
</dbReference>
<evidence type="ECO:0008006" key="15">
    <source>
        <dbReference type="Google" id="ProtNLM"/>
    </source>
</evidence>
<evidence type="ECO:0000256" key="8">
    <source>
        <dbReference type="ARBA" id="ARBA00022840"/>
    </source>
</evidence>
<dbReference type="GO" id="GO:0005829">
    <property type="term" value="C:cytosol"/>
    <property type="evidence" value="ECO:0007669"/>
    <property type="project" value="TreeGrafter"/>
</dbReference>
<dbReference type="PANTHER" id="PTHR28629">
    <property type="entry name" value="TRIOKINASE/FMN CYCLASE"/>
    <property type="match status" value="1"/>
</dbReference>
<sequence length="499" mass="52143">MSAKHFINDPAHLVATSLRGLTITNPSVALDVEHKIVYRRTLPHAVPQVSIVSGGGSGHEPSFSGMVGEGMLTAAVAGTIFASPSAEQIRTAIASRVDTSQGVLVIVMNYTRDVLKFGMAVERARAAGIAVEMVIVDDDVGVGRVKAGKVGRRGIAGTVVALKAAGALAAAGRPLDEVARAARLVSTNLASVGASLSHVHVPGRRIAEDSTLPLGYVEVGMGIHNEPGPERISIELPALISKMLGQLLDLNDKDHTYTIRPVRVPSGTYMTSLSGLGSSISLLDVGSDDFKELNILELLDARSEATGWSPPVRAATWSAKFIDTETGSSINHEIKPSGLRMDASSAKAALSRALEDVIAAEPDITEYDTVVGDGDCGICLRRGAEAVLRHVQAGGLSGDAVVDIASIVPIIESTVDGTSGALYSIFLHALVTALRSLSPDTASPQVWASALKKSSRILSEYTPARPGDRTLIDALHPFVEVLDSTGNVKQAADAALEQL</sequence>
<dbReference type="AlphaFoldDB" id="A0A0G4LV97"/>
<evidence type="ECO:0000256" key="3">
    <source>
        <dbReference type="ARBA" id="ARBA00008757"/>
    </source>
</evidence>
<dbReference type="GO" id="GO:0019588">
    <property type="term" value="P:anaerobic glycerol catabolic process"/>
    <property type="evidence" value="ECO:0007669"/>
    <property type="project" value="UniProtKB-UniPathway"/>
</dbReference>
<dbReference type="Gene3D" id="3.40.50.10440">
    <property type="entry name" value="Dihydroxyacetone kinase, domain 1"/>
    <property type="match status" value="1"/>
</dbReference>
<dbReference type="Pfam" id="PF02733">
    <property type="entry name" value="Dak1"/>
    <property type="match status" value="1"/>
</dbReference>
<dbReference type="Pfam" id="PF02734">
    <property type="entry name" value="Dak2"/>
    <property type="match status" value="1"/>
</dbReference>
<evidence type="ECO:0000313" key="14">
    <source>
        <dbReference type="Proteomes" id="UP000045706"/>
    </source>
</evidence>
<comment type="similarity">
    <text evidence="3">Belongs to the dihydroxyacetone kinase (DAK) family.</text>
</comment>
<gene>
    <name evidence="13" type="ORF">BN1723_003344</name>
</gene>
<dbReference type="GO" id="GO:0050354">
    <property type="term" value="F:triokinase activity"/>
    <property type="evidence" value="ECO:0007669"/>
    <property type="project" value="UniProtKB-EC"/>
</dbReference>
<evidence type="ECO:0000313" key="13">
    <source>
        <dbReference type="EMBL" id="CRK25998.1"/>
    </source>
</evidence>
<dbReference type="GO" id="GO:0004371">
    <property type="term" value="F:glycerone kinase activity"/>
    <property type="evidence" value="ECO:0007669"/>
    <property type="project" value="UniProtKB-EC"/>
</dbReference>
<dbReference type="UniPathway" id="UPA00617">
    <property type="reaction ID" value="UER00669"/>
</dbReference>
<proteinExistence type="inferred from homology"/>
<accession>A0A0G4LV97</accession>
<comment type="function">
    <text evidence="1">Catalyzes both the phosphorylation of dihydroxyacetone and of glyceraldehyde.</text>
</comment>
<evidence type="ECO:0000256" key="7">
    <source>
        <dbReference type="ARBA" id="ARBA00022798"/>
    </source>
</evidence>
<dbReference type="PROSITE" id="PS51481">
    <property type="entry name" value="DHAK"/>
    <property type="match status" value="1"/>
</dbReference>
<keyword evidence="5" id="KW-0547">Nucleotide-binding</keyword>
<protein>
    <recommendedName>
        <fullName evidence="15">Dihydroxyacetone kinase</fullName>
    </recommendedName>
</protein>
<evidence type="ECO:0000259" key="11">
    <source>
        <dbReference type="PROSITE" id="PS51480"/>
    </source>
</evidence>
<comment type="pathway">
    <text evidence="2">Polyol metabolism; glycerol fermentation; glycerone phosphate from glycerol (oxidative route): step 2/2.</text>
</comment>
<dbReference type="InterPro" id="IPR004006">
    <property type="entry name" value="DhaK_dom"/>
</dbReference>
<dbReference type="InterPro" id="IPR004007">
    <property type="entry name" value="DhaL_dom"/>
</dbReference>
<feature type="domain" description="DhaK" evidence="12">
    <location>
        <begin position="9"/>
        <end position="367"/>
    </location>
</feature>
<dbReference type="SUPFAM" id="SSF82549">
    <property type="entry name" value="DAK1/DegV-like"/>
    <property type="match status" value="1"/>
</dbReference>
<reference evidence="14" key="1">
    <citation type="submission" date="2015-05" db="EMBL/GenBank/DDBJ databases">
        <authorList>
            <person name="Fogelqvist Johan"/>
        </authorList>
    </citation>
    <scope>NUCLEOTIDE SEQUENCE [LARGE SCALE GENOMIC DNA]</scope>
</reference>
<keyword evidence="8" id="KW-0067">ATP-binding</keyword>
<dbReference type="InterPro" id="IPR050861">
    <property type="entry name" value="Dihydroxyacetone_Kinase"/>
</dbReference>
<dbReference type="PROSITE" id="PS51480">
    <property type="entry name" value="DHAL"/>
    <property type="match status" value="1"/>
</dbReference>
<dbReference type="Gene3D" id="3.30.1180.20">
    <property type="entry name" value="Dihydroxyacetone kinase, domain 2"/>
    <property type="match status" value="2"/>
</dbReference>
<evidence type="ECO:0000256" key="6">
    <source>
        <dbReference type="ARBA" id="ARBA00022777"/>
    </source>
</evidence>
<evidence type="ECO:0000256" key="9">
    <source>
        <dbReference type="ARBA" id="ARBA00047974"/>
    </source>
</evidence>
<keyword evidence="7" id="KW-0319">Glycerol metabolism</keyword>
<evidence type="ECO:0000256" key="1">
    <source>
        <dbReference type="ARBA" id="ARBA00003264"/>
    </source>
</evidence>
<dbReference type="Gene3D" id="1.25.40.340">
    <property type="match status" value="1"/>
</dbReference>
<dbReference type="InterPro" id="IPR036117">
    <property type="entry name" value="DhaL_dom_sf"/>
</dbReference>
<keyword evidence="6" id="KW-0418">Kinase</keyword>
<evidence type="ECO:0000256" key="5">
    <source>
        <dbReference type="ARBA" id="ARBA00022741"/>
    </source>
</evidence>
<feature type="domain" description="DhaL" evidence="11">
    <location>
        <begin position="344"/>
        <end position="499"/>
    </location>
</feature>
<dbReference type="EMBL" id="CVQI01018890">
    <property type="protein sequence ID" value="CRK25998.1"/>
    <property type="molecule type" value="Genomic_DNA"/>
</dbReference>
<evidence type="ECO:0000256" key="4">
    <source>
        <dbReference type="ARBA" id="ARBA00022679"/>
    </source>
</evidence>
<evidence type="ECO:0000256" key="2">
    <source>
        <dbReference type="ARBA" id="ARBA00004778"/>
    </source>
</evidence>
<evidence type="ECO:0000259" key="12">
    <source>
        <dbReference type="PROSITE" id="PS51481"/>
    </source>
</evidence>
<name>A0A0G4LV97_VERLO</name>
<dbReference type="GO" id="GO:0005524">
    <property type="term" value="F:ATP binding"/>
    <property type="evidence" value="ECO:0007669"/>
    <property type="project" value="UniProtKB-KW"/>
</dbReference>